<dbReference type="GO" id="GO:0009225">
    <property type="term" value="P:nucleotide-sugar metabolic process"/>
    <property type="evidence" value="ECO:0007669"/>
    <property type="project" value="TreeGrafter"/>
</dbReference>
<name>A0A182R019_9DIPT</name>
<keyword evidence="9" id="KW-1185">Reference proteome</keyword>
<dbReference type="AlphaFoldDB" id="A0A182R019"/>
<dbReference type="PANTHER" id="PTHR12837:SF15">
    <property type="entry name" value="POLY(ADP-RIBOSE) GLYCOHYDROLASE"/>
    <property type="match status" value="1"/>
</dbReference>
<dbReference type="Pfam" id="PF20811">
    <property type="entry name" value="PARG_cat_N"/>
    <property type="match status" value="1"/>
</dbReference>
<evidence type="ECO:0000259" key="6">
    <source>
        <dbReference type="Pfam" id="PF05028"/>
    </source>
</evidence>
<dbReference type="VEuPathDB" id="VectorBase:AFAF020282"/>
<protein>
    <recommendedName>
        <fullName evidence="2">poly(ADP-ribose) glycohydrolase</fullName>
        <ecNumber evidence="2">3.2.1.143</ecNumber>
    </recommendedName>
</protein>
<evidence type="ECO:0000256" key="3">
    <source>
        <dbReference type="ARBA" id="ARBA00022801"/>
    </source>
</evidence>
<evidence type="ECO:0000313" key="8">
    <source>
        <dbReference type="EnsemblMetazoa" id="AFAF020282-PA"/>
    </source>
</evidence>
<reference evidence="8" key="2">
    <citation type="submission" date="2020-05" db="UniProtKB">
        <authorList>
            <consortium name="EnsemblMetazoa"/>
        </authorList>
    </citation>
    <scope>IDENTIFICATION</scope>
    <source>
        <strain evidence="8">FAR1</strain>
    </source>
</reference>
<proteinExistence type="inferred from homology"/>
<dbReference type="STRING" id="69004.A0A182R019"/>
<sequence>MYIRVRRSEYGPEMDGSDQNEGAAHRPDRGCPLEAIYHHRADRFELPHAIDIERTDRHTVLYELPYQPVASKPPAPYGGTETRVAAEPAVTLRMPTAARVVMRNVNGTYVLETRWTIVCLTLARPIADSRQLEEAIVRYNPDYRSRYQFLALHRLFEEQCEEEERAAFFGQTLPRMVALALRLTELFPVPIPLLVQGANHAVSMTQEQAACLLANAFLCTFPQPRSSVAKSMPGANFAPLFAGRTQAVVEKLKCLCHYFRRVCDPNGMPLGVLTYERRYTPKDQVPEWGSVSACFSPDGPPLHVATEGTIEDQGRGLLQMVFANRFLGGGVIGHGCVQEEIRCVINPELLVGRLLFESLRETEAYFVHGAERFCTYANYASSFTFEADYRDDTPRDASGRRRCCLVGLDAMSVERGKPDADGQYGERAVRRELGKAYAGFRVAPHLHPPAPGIATGNWGCGAFGGHAPLKALLQLMVACTVERPLLYFTCAEPGLQEQVVGMYRFLVERRATVATVFRLLVRFAESRRGVPDSGDTGDVYDYLYTHL</sequence>
<feature type="binding site" evidence="4">
    <location>
        <position position="324"/>
    </location>
    <ligand>
        <name>substrate</name>
    </ligand>
</feature>
<dbReference type="Proteomes" id="UP000075886">
    <property type="component" value="Unassembled WGS sequence"/>
</dbReference>
<dbReference type="GO" id="GO:0004649">
    <property type="term" value="F:poly(ADP-ribose) glycohydrolase activity"/>
    <property type="evidence" value="ECO:0007669"/>
    <property type="project" value="UniProtKB-EC"/>
</dbReference>
<evidence type="ECO:0000259" key="7">
    <source>
        <dbReference type="Pfam" id="PF20811"/>
    </source>
</evidence>
<feature type="region of interest" description="Disordered" evidence="5">
    <location>
        <begin position="1"/>
        <end position="28"/>
    </location>
</feature>
<evidence type="ECO:0000256" key="5">
    <source>
        <dbReference type="SAM" id="MobiDB-lite"/>
    </source>
</evidence>
<feature type="domain" description="PARG helical" evidence="7">
    <location>
        <begin position="161"/>
        <end position="277"/>
    </location>
</feature>
<dbReference type="InterPro" id="IPR007724">
    <property type="entry name" value="Poly_GlycHdrlase"/>
</dbReference>
<dbReference type="InterPro" id="IPR048362">
    <property type="entry name" value="PARG_helical"/>
</dbReference>
<accession>A0A182R019</accession>
<organism evidence="8 9">
    <name type="scientific">Anopheles farauti</name>
    <dbReference type="NCBI Taxonomy" id="69004"/>
    <lineage>
        <taxon>Eukaryota</taxon>
        <taxon>Metazoa</taxon>
        <taxon>Ecdysozoa</taxon>
        <taxon>Arthropoda</taxon>
        <taxon>Hexapoda</taxon>
        <taxon>Insecta</taxon>
        <taxon>Pterygota</taxon>
        <taxon>Neoptera</taxon>
        <taxon>Endopterygota</taxon>
        <taxon>Diptera</taxon>
        <taxon>Nematocera</taxon>
        <taxon>Culicoidea</taxon>
        <taxon>Culicidae</taxon>
        <taxon>Anophelinae</taxon>
        <taxon>Anopheles</taxon>
    </lineage>
</organism>
<keyword evidence="3" id="KW-0378">Hydrolase</keyword>
<evidence type="ECO:0000256" key="4">
    <source>
        <dbReference type="PIRSR" id="PIRSR607724-2"/>
    </source>
</evidence>
<comment type="similarity">
    <text evidence="1">Belongs to the poly(ADP-ribose) glycohydrolase family.</text>
</comment>
<dbReference type="Pfam" id="PF05028">
    <property type="entry name" value="PARG_cat_C"/>
    <property type="match status" value="1"/>
</dbReference>
<dbReference type="GO" id="GO:0006282">
    <property type="term" value="P:regulation of DNA repair"/>
    <property type="evidence" value="ECO:0007669"/>
    <property type="project" value="InterPro"/>
</dbReference>
<evidence type="ECO:0000256" key="1">
    <source>
        <dbReference type="ARBA" id="ARBA00009545"/>
    </source>
</evidence>
<dbReference type="GO" id="GO:0005737">
    <property type="term" value="C:cytoplasm"/>
    <property type="evidence" value="ECO:0007669"/>
    <property type="project" value="TreeGrafter"/>
</dbReference>
<dbReference type="InterPro" id="IPR046372">
    <property type="entry name" value="PARG_cat_C"/>
</dbReference>
<evidence type="ECO:0000256" key="2">
    <source>
        <dbReference type="ARBA" id="ARBA00012255"/>
    </source>
</evidence>
<evidence type="ECO:0000313" key="9">
    <source>
        <dbReference type="Proteomes" id="UP000075886"/>
    </source>
</evidence>
<dbReference type="EMBL" id="AXCN02001386">
    <property type="status" value="NOT_ANNOTATED_CDS"/>
    <property type="molecule type" value="Genomic_DNA"/>
</dbReference>
<dbReference type="GO" id="GO:0005634">
    <property type="term" value="C:nucleus"/>
    <property type="evidence" value="ECO:0007669"/>
    <property type="project" value="TreeGrafter"/>
</dbReference>
<dbReference type="GO" id="GO:0005975">
    <property type="term" value="P:carbohydrate metabolic process"/>
    <property type="evidence" value="ECO:0007669"/>
    <property type="project" value="InterPro"/>
</dbReference>
<reference evidence="9" key="1">
    <citation type="submission" date="2014-01" db="EMBL/GenBank/DDBJ databases">
        <title>The Genome Sequence of Anopheles farauti FAR1 (V2).</title>
        <authorList>
            <consortium name="The Broad Institute Genomics Platform"/>
            <person name="Neafsey D.E."/>
            <person name="Besansky N."/>
            <person name="Howell P."/>
            <person name="Walton C."/>
            <person name="Young S.K."/>
            <person name="Zeng Q."/>
            <person name="Gargeya S."/>
            <person name="Fitzgerald M."/>
            <person name="Haas B."/>
            <person name="Abouelleil A."/>
            <person name="Allen A.W."/>
            <person name="Alvarado L."/>
            <person name="Arachchi H.M."/>
            <person name="Berlin A.M."/>
            <person name="Chapman S.B."/>
            <person name="Gainer-Dewar J."/>
            <person name="Goldberg J."/>
            <person name="Griggs A."/>
            <person name="Gujja S."/>
            <person name="Hansen M."/>
            <person name="Howarth C."/>
            <person name="Imamovic A."/>
            <person name="Ireland A."/>
            <person name="Larimer J."/>
            <person name="McCowan C."/>
            <person name="Murphy C."/>
            <person name="Pearson M."/>
            <person name="Poon T.W."/>
            <person name="Priest M."/>
            <person name="Roberts A."/>
            <person name="Saif S."/>
            <person name="Shea T."/>
            <person name="Sisk P."/>
            <person name="Sykes S."/>
            <person name="Wortman J."/>
            <person name="Nusbaum C."/>
            <person name="Birren B."/>
        </authorList>
    </citation>
    <scope>NUCLEOTIDE SEQUENCE [LARGE SCALE GENOMIC DNA]</scope>
    <source>
        <strain evidence="9">FAR1</strain>
    </source>
</reference>
<dbReference type="PANTHER" id="PTHR12837">
    <property type="entry name" value="POLY ADP-RIBOSE GLYCOHYDROLASE"/>
    <property type="match status" value="1"/>
</dbReference>
<feature type="compositionally biased region" description="Basic and acidic residues" evidence="5">
    <location>
        <begin position="1"/>
        <end position="10"/>
    </location>
</feature>
<feature type="binding site" evidence="4">
    <location>
        <position position="338"/>
    </location>
    <ligand>
        <name>substrate</name>
    </ligand>
</feature>
<feature type="binding site" evidence="4">
    <location>
        <position position="379"/>
    </location>
    <ligand>
        <name>substrate</name>
    </ligand>
</feature>
<dbReference type="EnsemblMetazoa" id="AFAF020282-RA">
    <property type="protein sequence ID" value="AFAF020282-PA"/>
    <property type="gene ID" value="AFAF020282"/>
</dbReference>
<dbReference type="GO" id="GO:1990966">
    <property type="term" value="P:ATP generation from poly-ADP-D-ribose"/>
    <property type="evidence" value="ECO:0007669"/>
    <property type="project" value="TreeGrafter"/>
</dbReference>
<feature type="domain" description="PARG catalytic Macro" evidence="6">
    <location>
        <begin position="301"/>
        <end position="495"/>
    </location>
</feature>
<dbReference type="EC" id="3.2.1.143" evidence="2"/>